<dbReference type="SUPFAM" id="SSF56954">
    <property type="entry name" value="Outer membrane efflux proteins (OEP)"/>
    <property type="match status" value="1"/>
</dbReference>
<proteinExistence type="inferred from homology"/>
<dbReference type="Gene3D" id="2.20.200.10">
    <property type="entry name" value="Outer membrane efflux proteins (OEP)"/>
    <property type="match status" value="1"/>
</dbReference>
<dbReference type="InterPro" id="IPR003423">
    <property type="entry name" value="OMP_efflux"/>
</dbReference>
<evidence type="ECO:0000256" key="1">
    <source>
        <dbReference type="ARBA" id="ARBA00007613"/>
    </source>
</evidence>
<comment type="caution">
    <text evidence="2">The sequence shown here is derived from an EMBL/GenBank/DDBJ whole genome shotgun (WGS) entry which is preliminary data.</text>
</comment>
<evidence type="ECO:0000313" key="2">
    <source>
        <dbReference type="EMBL" id="KTD44755.1"/>
    </source>
</evidence>
<organism evidence="2 3">
    <name type="scientific">Legionella oakridgensis</name>
    <dbReference type="NCBI Taxonomy" id="29423"/>
    <lineage>
        <taxon>Bacteria</taxon>
        <taxon>Pseudomonadati</taxon>
        <taxon>Pseudomonadota</taxon>
        <taxon>Gammaproteobacteria</taxon>
        <taxon>Legionellales</taxon>
        <taxon>Legionellaceae</taxon>
        <taxon>Legionella</taxon>
    </lineage>
</organism>
<sequence length="443" mass="50475">MIKQAFLIFMVIISLQGCNVHHAVPPVRIPEHFPSSTETYKHIDNLPYVRWWQQFDDPQLNRLMECGLRNNMDIHIALGNLQQARGELQQVKLSWIPMLKLFGGYSTNPALGVPGGFYGMWPYYTLNIAKQISLQNQAKWNVDYYRAAMDGTRLTLIGQIASAYFTLMAQKEQLRLLKQLDADVKELIVLSRKDIQIGLQNEIDLASVLVDERLIAAQMKPIEHNLVVSENALRYLINDNPGKIKSKNNFTHLDFSRIKPGSLPATVLNNRPDLKMARYAVKRSQAGIWSAYSDFFPALQLDDFLGEAHLPNSTFEQATDAYFQGVLDPATFGRIATRKGTYHADIANYIKTVRRILKEVDNDFSANKRFNELYAENLAAEKDYRHKYELQKGLLKAGLISYKVLLESKIYLDNLALSTNQAKLQLAMSMVMLYQDLAGGYKC</sequence>
<protein>
    <submittedName>
        <fullName evidence="2">Outer membrane efflux protein</fullName>
    </submittedName>
</protein>
<gene>
    <name evidence="2" type="ORF">Loak_0004</name>
</gene>
<dbReference type="PANTHER" id="PTHR30203:SF33">
    <property type="entry name" value="BLR4455 PROTEIN"/>
    <property type="match status" value="1"/>
</dbReference>
<comment type="similarity">
    <text evidence="1">Belongs to the outer membrane factor (OMF) (TC 1.B.17) family.</text>
</comment>
<reference evidence="2 3" key="1">
    <citation type="submission" date="2015-11" db="EMBL/GenBank/DDBJ databases">
        <title>Genomic analysis of 38 Legionella species identifies large and diverse effector repertoires.</title>
        <authorList>
            <person name="Burstein D."/>
            <person name="Amaro F."/>
            <person name="Zusman T."/>
            <person name="Lifshitz Z."/>
            <person name="Cohen O."/>
            <person name="Gilbert J.A."/>
            <person name="Pupko T."/>
            <person name="Shuman H.A."/>
            <person name="Segal G."/>
        </authorList>
    </citation>
    <scope>NUCLEOTIDE SEQUENCE [LARGE SCALE GENOMIC DNA]</scope>
    <source>
        <strain evidence="2 3">Oak Ridge-10</strain>
    </source>
</reference>
<dbReference type="EMBL" id="LNYP01000001">
    <property type="protein sequence ID" value="KTD44755.1"/>
    <property type="molecule type" value="Genomic_DNA"/>
</dbReference>
<dbReference type="InterPro" id="IPR010131">
    <property type="entry name" value="MdtP/NodT-like"/>
</dbReference>
<dbReference type="GO" id="GO:0015562">
    <property type="term" value="F:efflux transmembrane transporter activity"/>
    <property type="evidence" value="ECO:0007669"/>
    <property type="project" value="InterPro"/>
</dbReference>
<dbReference type="PATRIC" id="fig|29423.5.peg.4"/>
<dbReference type="Gene3D" id="1.20.1600.10">
    <property type="entry name" value="Outer membrane efflux proteins (OEP)"/>
    <property type="match status" value="1"/>
</dbReference>
<dbReference type="RefSeq" id="WP_025385093.1">
    <property type="nucleotide sequence ID" value="NZ_LCUA01000031.1"/>
</dbReference>
<dbReference type="Pfam" id="PF02321">
    <property type="entry name" value="OEP"/>
    <property type="match status" value="2"/>
</dbReference>
<accession>A0A0W0XJW3</accession>
<dbReference type="PANTHER" id="PTHR30203">
    <property type="entry name" value="OUTER MEMBRANE CATION EFFLUX PROTEIN"/>
    <property type="match status" value="1"/>
</dbReference>
<name>A0A0W0XJW3_9GAMM</name>
<evidence type="ECO:0000313" key="3">
    <source>
        <dbReference type="Proteomes" id="UP000054858"/>
    </source>
</evidence>
<dbReference type="AlphaFoldDB" id="A0A0W0XJW3"/>
<dbReference type="PROSITE" id="PS51257">
    <property type="entry name" value="PROKAR_LIPOPROTEIN"/>
    <property type="match status" value="1"/>
</dbReference>
<dbReference type="Proteomes" id="UP000054858">
    <property type="component" value="Unassembled WGS sequence"/>
</dbReference>